<dbReference type="Gene3D" id="3.40.50.1820">
    <property type="entry name" value="alpha/beta hydrolase"/>
    <property type="match status" value="1"/>
</dbReference>
<organism evidence="1 2">
    <name type="scientific">Rhodococcus gordoniae</name>
    <dbReference type="NCBI Taxonomy" id="223392"/>
    <lineage>
        <taxon>Bacteria</taxon>
        <taxon>Bacillati</taxon>
        <taxon>Actinomycetota</taxon>
        <taxon>Actinomycetes</taxon>
        <taxon>Mycobacteriales</taxon>
        <taxon>Nocardiaceae</taxon>
        <taxon>Rhodococcus</taxon>
    </lineage>
</organism>
<name>A0A379LWA5_9NOCA</name>
<dbReference type="Proteomes" id="UP000254569">
    <property type="component" value="Unassembled WGS sequence"/>
</dbReference>
<gene>
    <name evidence="1" type="ORF">NCTC13296_00445</name>
</gene>
<keyword evidence="2" id="KW-1185">Reference proteome</keyword>
<evidence type="ECO:0000313" key="1">
    <source>
        <dbReference type="EMBL" id="SUE13623.1"/>
    </source>
</evidence>
<evidence type="ECO:0008006" key="3">
    <source>
        <dbReference type="Google" id="ProtNLM"/>
    </source>
</evidence>
<accession>A0A379LWA5</accession>
<evidence type="ECO:0000313" key="2">
    <source>
        <dbReference type="Proteomes" id="UP000254569"/>
    </source>
</evidence>
<dbReference type="RefSeq" id="WP_064063386.1">
    <property type="nucleotide sequence ID" value="NZ_CP101467.1"/>
</dbReference>
<dbReference type="EMBL" id="UGVI01000001">
    <property type="protein sequence ID" value="SUE13623.1"/>
    <property type="molecule type" value="Genomic_DNA"/>
</dbReference>
<dbReference type="SUPFAM" id="SSF53474">
    <property type="entry name" value="alpha/beta-Hydrolases"/>
    <property type="match status" value="1"/>
</dbReference>
<reference evidence="1 2" key="1">
    <citation type="submission" date="2018-06" db="EMBL/GenBank/DDBJ databases">
        <authorList>
            <consortium name="Pathogen Informatics"/>
            <person name="Doyle S."/>
        </authorList>
    </citation>
    <scope>NUCLEOTIDE SEQUENCE [LARGE SCALE GENOMIC DNA]</scope>
    <source>
        <strain evidence="1 2">NCTC13296</strain>
    </source>
</reference>
<proteinExistence type="predicted"/>
<sequence length="188" mass="19728">MDSRTVTTPGGDVQVRIGGPESRYTVLLFPDAGENADVYDVVCERLHTSDLRTIVVEKIDGLAPGDVFALLDGLALPWVHLAGSGAGAELAWAVAAGRFGRFASLVVADRGHPAVPDRDGTVRDATAPPAEVPTTIVVGTSSRRAEADASMRYVTGEFRVVELDGVDNVPVDAPTDFASAIALRTGSW</sequence>
<protein>
    <recommendedName>
        <fullName evidence="3">Alpha/beta hydrolase</fullName>
    </recommendedName>
</protein>
<dbReference type="InterPro" id="IPR029058">
    <property type="entry name" value="AB_hydrolase_fold"/>
</dbReference>
<dbReference type="AlphaFoldDB" id="A0A379LWA5"/>